<keyword evidence="1" id="KW-0812">Transmembrane</keyword>
<keyword evidence="1" id="KW-1133">Transmembrane helix</keyword>
<evidence type="ECO:0000313" key="3">
    <source>
        <dbReference type="Proteomes" id="UP000501602"/>
    </source>
</evidence>
<dbReference type="KEGG" id="fes:HER31_14050"/>
<dbReference type="RefSeq" id="WP_168661372.1">
    <property type="nucleotide sequence ID" value="NZ_CP051180.1"/>
</dbReference>
<evidence type="ECO:0000256" key="1">
    <source>
        <dbReference type="SAM" id="Phobius"/>
    </source>
</evidence>
<dbReference type="InterPro" id="IPR012902">
    <property type="entry name" value="N_methyl_site"/>
</dbReference>
<keyword evidence="1" id="KW-0472">Membrane</keyword>
<name>A0A6H1UGG8_9GAMM</name>
<protein>
    <submittedName>
        <fullName evidence="2">Prepilin-type N-terminal cleavage/methylation domain-containing protein</fullName>
    </submittedName>
</protein>
<dbReference type="Gene3D" id="3.30.700.10">
    <property type="entry name" value="Glycoprotein, Type 4 Pilin"/>
    <property type="match status" value="1"/>
</dbReference>
<dbReference type="Pfam" id="PF07963">
    <property type="entry name" value="N_methyl"/>
    <property type="match status" value="1"/>
</dbReference>
<sequence length="201" mass="21368">MNTQKQRGFTFVELVIVVVILGLLAAVALPRFINLTDEAEVAAAEGVGGGFAAAVGLVRAQWEVDGRRNDNILLNGSTVNVNQFGYPTNDSNRDSSNMSSADCGGVFDDILQSTPSYLTSANDDLRDARYYVRVETNGVGTVKDLEGNDVANVDMCHYFLTSALELDASTGRPETADPVDAAGTVGFSYNPGTGQIISFDN</sequence>
<dbReference type="NCBIfam" id="TIGR02532">
    <property type="entry name" value="IV_pilin_GFxxxE"/>
    <property type="match status" value="1"/>
</dbReference>
<dbReference type="SUPFAM" id="SSF54523">
    <property type="entry name" value="Pili subunits"/>
    <property type="match status" value="1"/>
</dbReference>
<evidence type="ECO:0000313" key="2">
    <source>
        <dbReference type="EMBL" id="QIZ77918.1"/>
    </source>
</evidence>
<reference evidence="2 3" key="1">
    <citation type="submission" date="2020-04" db="EMBL/GenBank/DDBJ databases">
        <title>Ferrimonas sp. S7 isolated from sea water.</title>
        <authorList>
            <person name="Bae S.S."/>
            <person name="Baek K."/>
        </authorList>
    </citation>
    <scope>NUCLEOTIDE SEQUENCE [LARGE SCALE GENOMIC DNA]</scope>
    <source>
        <strain evidence="2 3">S7</strain>
    </source>
</reference>
<dbReference type="InterPro" id="IPR045584">
    <property type="entry name" value="Pilin-like"/>
</dbReference>
<organism evidence="2 3">
    <name type="scientific">Ferrimonas lipolytica</name>
    <dbReference type="NCBI Taxonomy" id="2724191"/>
    <lineage>
        <taxon>Bacteria</taxon>
        <taxon>Pseudomonadati</taxon>
        <taxon>Pseudomonadota</taxon>
        <taxon>Gammaproteobacteria</taxon>
        <taxon>Alteromonadales</taxon>
        <taxon>Ferrimonadaceae</taxon>
        <taxon>Ferrimonas</taxon>
    </lineage>
</organism>
<dbReference type="AlphaFoldDB" id="A0A6H1UGG8"/>
<dbReference type="EMBL" id="CP051180">
    <property type="protein sequence ID" value="QIZ77918.1"/>
    <property type="molecule type" value="Genomic_DNA"/>
</dbReference>
<gene>
    <name evidence="2" type="ORF">HER31_14050</name>
</gene>
<proteinExistence type="predicted"/>
<dbReference type="Proteomes" id="UP000501602">
    <property type="component" value="Chromosome"/>
</dbReference>
<accession>A0A6H1UGG8</accession>
<feature type="transmembrane region" description="Helical" evidence="1">
    <location>
        <begin position="12"/>
        <end position="33"/>
    </location>
</feature>
<keyword evidence="3" id="KW-1185">Reference proteome</keyword>